<feature type="domain" description="SMP-30/Gluconolactonase/LRE-like region" evidence="4">
    <location>
        <begin position="15"/>
        <end position="264"/>
    </location>
</feature>
<feature type="binding site" evidence="3">
    <location>
        <position position="101"/>
    </location>
    <ligand>
        <name>substrate</name>
    </ligand>
</feature>
<dbReference type="InterPro" id="IPR013658">
    <property type="entry name" value="SGL"/>
</dbReference>
<dbReference type="PANTHER" id="PTHR10907">
    <property type="entry name" value="REGUCALCIN"/>
    <property type="match status" value="1"/>
</dbReference>
<accession>A0A6B0TT60</accession>
<evidence type="ECO:0000256" key="2">
    <source>
        <dbReference type="PIRSR" id="PIRSR605511-1"/>
    </source>
</evidence>
<dbReference type="InterPro" id="IPR005511">
    <property type="entry name" value="SMP-30"/>
</dbReference>
<feature type="active site" description="Proton donor/acceptor" evidence="2">
    <location>
        <position position="204"/>
    </location>
</feature>
<organism evidence="5 6">
    <name type="scientific">Oceanomicrobium pacificus</name>
    <dbReference type="NCBI Taxonomy" id="2692916"/>
    <lineage>
        <taxon>Bacteria</taxon>
        <taxon>Pseudomonadati</taxon>
        <taxon>Pseudomonadota</taxon>
        <taxon>Alphaproteobacteria</taxon>
        <taxon>Rhodobacterales</taxon>
        <taxon>Paracoccaceae</taxon>
        <taxon>Oceanomicrobium</taxon>
    </lineage>
</organism>
<dbReference type="EMBL" id="WUWG01000001">
    <property type="protein sequence ID" value="MXU64412.1"/>
    <property type="molecule type" value="Genomic_DNA"/>
</dbReference>
<evidence type="ECO:0000259" key="4">
    <source>
        <dbReference type="Pfam" id="PF08450"/>
    </source>
</evidence>
<comment type="similarity">
    <text evidence="1">Belongs to the SMP-30/CGR1 family.</text>
</comment>
<gene>
    <name evidence="5" type="ORF">GSH16_03050</name>
</gene>
<dbReference type="PANTHER" id="PTHR10907:SF47">
    <property type="entry name" value="REGUCALCIN"/>
    <property type="match status" value="1"/>
</dbReference>
<sequence>MDGDAKILLAVENTVGESIIWDHRRNQLFWVDIVGRAIHACDPDGARHRTWPAPDFVTSIGLAADGGFVVGLSRDIARWHPDLAFALFARPEPDKPDNRLNEGVVGPDGAFWVGTMQNNLNRDGSPRDLTASTGALYRVTADGGVTRISEPSFGITNTLIWSNGRLITADTLTNCIYSFACAPGTGVLSDRQILLEDHPRGLPDGSAQDADGNIWNCRVVGGASLLHMTPAGTVLSEVDLPVTWPTSCAFGGPGLDRLFVTSARFTMGPDALRDRPAEGALVAVDVGAKGCLAHQFGVSVPA</sequence>
<dbReference type="Gene3D" id="2.120.10.30">
    <property type="entry name" value="TolB, C-terminal domain"/>
    <property type="match status" value="1"/>
</dbReference>
<dbReference type="PRINTS" id="PR01790">
    <property type="entry name" value="SMP30FAMILY"/>
</dbReference>
<dbReference type="GO" id="GO:0019853">
    <property type="term" value="P:L-ascorbic acid biosynthetic process"/>
    <property type="evidence" value="ECO:0007669"/>
    <property type="project" value="TreeGrafter"/>
</dbReference>
<evidence type="ECO:0000313" key="5">
    <source>
        <dbReference type="EMBL" id="MXU64412.1"/>
    </source>
</evidence>
<comment type="caution">
    <text evidence="5">The sequence shown here is derived from an EMBL/GenBank/DDBJ whole genome shotgun (WGS) entry which is preliminary data.</text>
</comment>
<feature type="binding site" evidence="3">
    <location>
        <position position="157"/>
    </location>
    <ligand>
        <name>a divalent metal cation</name>
        <dbReference type="ChEBI" id="CHEBI:60240"/>
    </ligand>
</feature>
<feature type="binding site" evidence="3">
    <location>
        <position position="17"/>
    </location>
    <ligand>
        <name>a divalent metal cation</name>
        <dbReference type="ChEBI" id="CHEBI:60240"/>
    </ligand>
</feature>
<keyword evidence="6" id="KW-1185">Reference proteome</keyword>
<feature type="binding site" evidence="3">
    <location>
        <position position="204"/>
    </location>
    <ligand>
        <name>a divalent metal cation</name>
        <dbReference type="ChEBI" id="CHEBI:60240"/>
    </ligand>
</feature>
<dbReference type="SUPFAM" id="SSF63829">
    <property type="entry name" value="Calcium-dependent phosphotriesterase"/>
    <property type="match status" value="1"/>
</dbReference>
<dbReference type="GO" id="GO:0004341">
    <property type="term" value="F:gluconolactonase activity"/>
    <property type="evidence" value="ECO:0007669"/>
    <property type="project" value="TreeGrafter"/>
</dbReference>
<comment type="cofactor">
    <cofactor evidence="3">
        <name>Zn(2+)</name>
        <dbReference type="ChEBI" id="CHEBI:29105"/>
    </cofactor>
    <text evidence="3">Binds 1 divalent metal cation per subunit.</text>
</comment>
<dbReference type="InterPro" id="IPR011042">
    <property type="entry name" value="6-blade_b-propeller_TolB-like"/>
</dbReference>
<dbReference type="Pfam" id="PF08450">
    <property type="entry name" value="SGL"/>
    <property type="match status" value="1"/>
</dbReference>
<dbReference type="AlphaFoldDB" id="A0A6B0TT60"/>
<evidence type="ECO:0000256" key="1">
    <source>
        <dbReference type="ARBA" id="ARBA00008853"/>
    </source>
</evidence>
<keyword evidence="3" id="KW-0862">Zinc</keyword>
<protein>
    <submittedName>
        <fullName evidence="5">SMP-30/gluconolactonase/LRE family protein</fullName>
    </submittedName>
</protein>
<reference evidence="5 6" key="1">
    <citation type="submission" date="2019-12" db="EMBL/GenBank/DDBJ databases">
        <title>Strain KN286 was isolated from seawater, which was collected from Caroline Seamount in the tropical western Pacific.</title>
        <authorList>
            <person name="Wang Q."/>
        </authorList>
    </citation>
    <scope>NUCLEOTIDE SEQUENCE [LARGE SCALE GENOMIC DNA]</scope>
    <source>
        <strain evidence="5 6">KN286</strain>
    </source>
</reference>
<dbReference type="Proteomes" id="UP000436016">
    <property type="component" value="Unassembled WGS sequence"/>
</dbReference>
<dbReference type="RefSeq" id="WP_160851751.1">
    <property type="nucleotide sequence ID" value="NZ_WUWG01000001.1"/>
</dbReference>
<feature type="binding site" evidence="3">
    <location>
        <position position="99"/>
    </location>
    <ligand>
        <name>substrate</name>
    </ligand>
</feature>
<evidence type="ECO:0000256" key="3">
    <source>
        <dbReference type="PIRSR" id="PIRSR605511-2"/>
    </source>
</evidence>
<evidence type="ECO:0000313" key="6">
    <source>
        <dbReference type="Proteomes" id="UP000436016"/>
    </source>
</evidence>
<name>A0A6B0TT60_9RHOB</name>
<keyword evidence="3" id="KW-0479">Metal-binding</keyword>
<dbReference type="GO" id="GO:0005509">
    <property type="term" value="F:calcium ion binding"/>
    <property type="evidence" value="ECO:0007669"/>
    <property type="project" value="TreeGrafter"/>
</dbReference>
<proteinExistence type="inferred from homology"/>